<proteinExistence type="predicted"/>
<evidence type="ECO:0000313" key="1">
    <source>
        <dbReference type="EMBL" id="MCP1728328.1"/>
    </source>
</evidence>
<dbReference type="RefSeq" id="WP_253450243.1">
    <property type="nucleotide sequence ID" value="NZ_JALJYF010000002.1"/>
</dbReference>
<keyword evidence="2" id="KW-1185">Reference proteome</keyword>
<reference evidence="1 2" key="1">
    <citation type="submission" date="2022-03" db="EMBL/GenBank/DDBJ databases">
        <title>Genomic Encyclopedia of Type Strains, Phase III (KMG-III): the genomes of soil and plant-associated and newly described type strains.</title>
        <authorList>
            <person name="Whitman W."/>
        </authorList>
    </citation>
    <scope>NUCLEOTIDE SEQUENCE [LARGE SCALE GENOMIC DNA]</scope>
    <source>
        <strain evidence="1 2">BSker1</strain>
    </source>
</reference>
<protein>
    <submittedName>
        <fullName evidence="1">Uncharacterized protein</fullName>
    </submittedName>
</protein>
<dbReference type="EMBL" id="JALJYF010000002">
    <property type="protein sequence ID" value="MCP1728328.1"/>
    <property type="molecule type" value="Genomic_DNA"/>
</dbReference>
<gene>
    <name evidence="1" type="ORF">J2T60_002328</name>
</gene>
<organism evidence="1 2">
    <name type="scientific">Natronospira proteinivora</name>
    <dbReference type="NCBI Taxonomy" id="1807133"/>
    <lineage>
        <taxon>Bacteria</taxon>
        <taxon>Pseudomonadati</taxon>
        <taxon>Pseudomonadota</taxon>
        <taxon>Gammaproteobacteria</taxon>
        <taxon>Natronospirales</taxon>
        <taxon>Natronospiraceae</taxon>
        <taxon>Natronospira</taxon>
    </lineage>
</organism>
<accession>A0ABT1GD82</accession>
<name>A0ABT1GD82_9GAMM</name>
<comment type="caution">
    <text evidence="1">The sequence shown here is derived from an EMBL/GenBank/DDBJ whole genome shotgun (WGS) entry which is preliminary data.</text>
</comment>
<dbReference type="Proteomes" id="UP001523550">
    <property type="component" value="Unassembled WGS sequence"/>
</dbReference>
<evidence type="ECO:0000313" key="2">
    <source>
        <dbReference type="Proteomes" id="UP001523550"/>
    </source>
</evidence>
<sequence length="160" mass="17966">MFFRSLDKEFKRQLSIGQGQAPMLPSQKDWDIEKPGVRGQVFAIELEAGKYEFYNWALSSGPTSARPESEFSIPFEIRPGQSTYVGGFSFVATGRMGLTITSANVKHRDKIERDLAIIMLNYPNIKTAQVWRGIEEGRSEEMLGGESVTQTLIFVPMVVP</sequence>